<dbReference type="PROSITE" id="PS51186">
    <property type="entry name" value="GNAT"/>
    <property type="match status" value="1"/>
</dbReference>
<dbReference type="Proteomes" id="UP000620366">
    <property type="component" value="Unassembled WGS sequence"/>
</dbReference>
<reference evidence="5" key="1">
    <citation type="submission" date="2020-08" db="EMBL/GenBank/DDBJ databases">
        <title>Genome public.</title>
        <authorList>
            <person name="Liu C."/>
            <person name="Sun Q."/>
        </authorList>
    </citation>
    <scope>NUCLEOTIDE SEQUENCE</scope>
    <source>
        <strain evidence="5">BX7</strain>
    </source>
</reference>
<dbReference type="RefSeq" id="WP_249299200.1">
    <property type="nucleotide sequence ID" value="NZ_JACRSP010000001.1"/>
</dbReference>
<evidence type="ECO:0000313" key="5">
    <source>
        <dbReference type="EMBL" id="MBC8535471.1"/>
    </source>
</evidence>
<accession>A0A926DC27</accession>
<dbReference type="EMBL" id="JACRSP010000001">
    <property type="protein sequence ID" value="MBC8535471.1"/>
    <property type="molecule type" value="Genomic_DNA"/>
</dbReference>
<dbReference type="InterPro" id="IPR016181">
    <property type="entry name" value="Acyl_CoA_acyltransferase"/>
</dbReference>
<feature type="domain" description="N-acetyltransferase" evidence="4">
    <location>
        <begin position="3"/>
        <end position="168"/>
    </location>
</feature>
<proteinExistence type="inferred from homology"/>
<dbReference type="PANTHER" id="PTHR43792">
    <property type="entry name" value="GNAT FAMILY, PUTATIVE (AFU_ORTHOLOGUE AFUA_3G00765)-RELATED-RELATED"/>
    <property type="match status" value="1"/>
</dbReference>
<evidence type="ECO:0000259" key="4">
    <source>
        <dbReference type="PROSITE" id="PS51186"/>
    </source>
</evidence>
<protein>
    <submittedName>
        <fullName evidence="5">GNAT family N-acetyltransferase</fullName>
    </submittedName>
</protein>
<evidence type="ECO:0000313" key="6">
    <source>
        <dbReference type="Proteomes" id="UP000620366"/>
    </source>
</evidence>
<dbReference type="AlphaFoldDB" id="A0A926DC27"/>
<dbReference type="GO" id="GO:0016747">
    <property type="term" value="F:acyltransferase activity, transferring groups other than amino-acyl groups"/>
    <property type="evidence" value="ECO:0007669"/>
    <property type="project" value="InterPro"/>
</dbReference>
<gene>
    <name evidence="5" type="ORF">H8695_02025</name>
</gene>
<dbReference type="SUPFAM" id="SSF55729">
    <property type="entry name" value="Acyl-CoA N-acyltransferases (Nat)"/>
    <property type="match status" value="1"/>
</dbReference>
<evidence type="ECO:0000256" key="2">
    <source>
        <dbReference type="ARBA" id="ARBA00023315"/>
    </source>
</evidence>
<dbReference type="Gene3D" id="3.40.630.30">
    <property type="match status" value="1"/>
</dbReference>
<keyword evidence="6" id="KW-1185">Reference proteome</keyword>
<dbReference type="InterPro" id="IPR000182">
    <property type="entry name" value="GNAT_dom"/>
</dbReference>
<organism evidence="5 6">
    <name type="scientific">Feifania hominis</name>
    <dbReference type="NCBI Taxonomy" id="2763660"/>
    <lineage>
        <taxon>Bacteria</taxon>
        <taxon>Bacillati</taxon>
        <taxon>Bacillota</taxon>
        <taxon>Clostridia</taxon>
        <taxon>Eubacteriales</taxon>
        <taxon>Feifaniaceae</taxon>
        <taxon>Feifania</taxon>
    </lineage>
</organism>
<sequence>MEFYLRPWRESDAESIARYAADWEVARNLRDVFPHPYALADARDYIASCLSQGEEDRLCRAIEADGEAVGSIGVFVGKDVYRKSAELGYWLAKPYWGRGIMSAAVRQMTCMAFERFDIVRVYAEPYARNAGSRRVLEKAGFVLEGTLRRSVFKGGELLDSCVYARLREEE</sequence>
<keyword evidence="2" id="KW-0012">Acyltransferase</keyword>
<evidence type="ECO:0000256" key="3">
    <source>
        <dbReference type="ARBA" id="ARBA00038502"/>
    </source>
</evidence>
<comment type="caution">
    <text evidence="5">The sequence shown here is derived from an EMBL/GenBank/DDBJ whole genome shotgun (WGS) entry which is preliminary data.</text>
</comment>
<dbReference type="PANTHER" id="PTHR43792:SF8">
    <property type="entry name" value="[RIBOSOMAL PROTEIN US5]-ALANINE N-ACETYLTRANSFERASE"/>
    <property type="match status" value="1"/>
</dbReference>
<name>A0A926DC27_9FIRM</name>
<comment type="similarity">
    <text evidence="3">Belongs to the acetyltransferase family. RimJ subfamily.</text>
</comment>
<evidence type="ECO:0000256" key="1">
    <source>
        <dbReference type="ARBA" id="ARBA00022679"/>
    </source>
</evidence>
<dbReference type="Pfam" id="PF13302">
    <property type="entry name" value="Acetyltransf_3"/>
    <property type="match status" value="1"/>
</dbReference>
<keyword evidence="1" id="KW-0808">Transferase</keyword>
<dbReference type="InterPro" id="IPR051531">
    <property type="entry name" value="N-acetyltransferase"/>
</dbReference>